<evidence type="ECO:0000259" key="6">
    <source>
        <dbReference type="Pfam" id="PF01850"/>
    </source>
</evidence>
<organism evidence="7 8">
    <name type="scientific">Sandaracinobacteroides saxicola</name>
    <dbReference type="NCBI Taxonomy" id="2759707"/>
    <lineage>
        <taxon>Bacteria</taxon>
        <taxon>Pseudomonadati</taxon>
        <taxon>Pseudomonadota</taxon>
        <taxon>Alphaproteobacteria</taxon>
        <taxon>Sphingomonadales</taxon>
        <taxon>Sphingosinicellaceae</taxon>
        <taxon>Sandaracinobacteroides</taxon>
    </lineage>
</organism>
<feature type="binding site" evidence="5">
    <location>
        <position position="6"/>
    </location>
    <ligand>
        <name>Mg(2+)</name>
        <dbReference type="ChEBI" id="CHEBI:18420"/>
    </ligand>
</feature>
<comment type="cofactor">
    <cofactor evidence="5">
        <name>Mg(2+)</name>
        <dbReference type="ChEBI" id="CHEBI:18420"/>
    </cofactor>
</comment>
<keyword evidence="2 5" id="KW-0540">Nuclease</keyword>
<dbReference type="EMBL" id="CP059851">
    <property type="protein sequence ID" value="QMW22426.1"/>
    <property type="molecule type" value="Genomic_DNA"/>
</dbReference>
<dbReference type="GO" id="GO:0004540">
    <property type="term" value="F:RNA nuclease activity"/>
    <property type="evidence" value="ECO:0007669"/>
    <property type="project" value="InterPro"/>
</dbReference>
<keyword evidence="3 5" id="KW-0479">Metal-binding</keyword>
<dbReference type="HAMAP" id="MF_00265">
    <property type="entry name" value="VapC_Nob1"/>
    <property type="match status" value="1"/>
</dbReference>
<dbReference type="Gene3D" id="3.40.50.1010">
    <property type="entry name" value="5'-nuclease"/>
    <property type="match status" value="1"/>
</dbReference>
<dbReference type="InterPro" id="IPR002716">
    <property type="entry name" value="PIN_dom"/>
</dbReference>
<keyword evidence="5" id="KW-0800">Toxin</keyword>
<dbReference type="EC" id="3.1.-.-" evidence="5"/>
<keyword evidence="5" id="KW-0460">Magnesium</keyword>
<accession>A0A7G5IGD4</accession>
<evidence type="ECO:0000256" key="4">
    <source>
        <dbReference type="ARBA" id="ARBA00022801"/>
    </source>
</evidence>
<evidence type="ECO:0000313" key="8">
    <source>
        <dbReference type="Proteomes" id="UP000515292"/>
    </source>
</evidence>
<comment type="function">
    <text evidence="5">Toxic component of a toxin-antitoxin (TA) system. An RNase.</text>
</comment>
<protein>
    <recommendedName>
        <fullName evidence="5">Ribonuclease VapC</fullName>
        <shortName evidence="5">RNase VapC</shortName>
        <ecNumber evidence="5">3.1.-.-</ecNumber>
    </recommendedName>
    <alternativeName>
        <fullName evidence="5">Toxin VapC</fullName>
    </alternativeName>
</protein>
<evidence type="ECO:0000256" key="3">
    <source>
        <dbReference type="ARBA" id="ARBA00022723"/>
    </source>
</evidence>
<dbReference type="KEGG" id="sand:H3309_13915"/>
<dbReference type="GO" id="GO:0000287">
    <property type="term" value="F:magnesium ion binding"/>
    <property type="evidence" value="ECO:0007669"/>
    <property type="project" value="UniProtKB-UniRule"/>
</dbReference>
<keyword evidence="1 5" id="KW-1277">Toxin-antitoxin system</keyword>
<dbReference type="GO" id="GO:0090729">
    <property type="term" value="F:toxin activity"/>
    <property type="evidence" value="ECO:0007669"/>
    <property type="project" value="UniProtKB-KW"/>
</dbReference>
<evidence type="ECO:0000256" key="1">
    <source>
        <dbReference type="ARBA" id="ARBA00022649"/>
    </source>
</evidence>
<evidence type="ECO:0000313" key="7">
    <source>
        <dbReference type="EMBL" id="QMW22426.1"/>
    </source>
</evidence>
<reference evidence="7 8" key="1">
    <citation type="submission" date="2020-07" db="EMBL/GenBank/DDBJ databases">
        <title>Complete genome sequence for Sandaracinobacter sp. M6.</title>
        <authorList>
            <person name="Tang Y."/>
            <person name="Liu Q."/>
            <person name="Guo Z."/>
            <person name="Lei P."/>
            <person name="Huang B."/>
        </authorList>
    </citation>
    <scope>NUCLEOTIDE SEQUENCE [LARGE SCALE GENOMIC DNA]</scope>
    <source>
        <strain evidence="7 8">M6</strain>
    </source>
</reference>
<proteinExistence type="inferred from homology"/>
<dbReference type="Pfam" id="PF01850">
    <property type="entry name" value="PIN"/>
    <property type="match status" value="1"/>
</dbReference>
<dbReference type="AlphaFoldDB" id="A0A7G5IGD4"/>
<gene>
    <name evidence="5" type="primary">vapC</name>
    <name evidence="7" type="ORF">H3309_13915</name>
</gene>
<dbReference type="RefSeq" id="WP_182295315.1">
    <property type="nucleotide sequence ID" value="NZ_CP059851.1"/>
</dbReference>
<name>A0A7G5IGD4_9SPHN</name>
<keyword evidence="4 5" id="KW-0378">Hydrolase</keyword>
<dbReference type="InterPro" id="IPR022907">
    <property type="entry name" value="VapC_family"/>
</dbReference>
<feature type="domain" description="PIN" evidence="6">
    <location>
        <begin position="4"/>
        <end position="131"/>
    </location>
</feature>
<dbReference type="SUPFAM" id="SSF88723">
    <property type="entry name" value="PIN domain-like"/>
    <property type="match status" value="1"/>
</dbReference>
<feature type="binding site" evidence="5">
    <location>
        <position position="106"/>
    </location>
    <ligand>
        <name>Mg(2+)</name>
        <dbReference type="ChEBI" id="CHEBI:18420"/>
    </ligand>
</feature>
<evidence type="ECO:0000256" key="5">
    <source>
        <dbReference type="HAMAP-Rule" id="MF_00265"/>
    </source>
</evidence>
<evidence type="ECO:0000256" key="2">
    <source>
        <dbReference type="ARBA" id="ARBA00022722"/>
    </source>
</evidence>
<dbReference type="GO" id="GO:0016787">
    <property type="term" value="F:hydrolase activity"/>
    <property type="evidence" value="ECO:0007669"/>
    <property type="project" value="UniProtKB-KW"/>
</dbReference>
<comment type="similarity">
    <text evidence="5">Belongs to the PINc/VapC protein family.</text>
</comment>
<keyword evidence="8" id="KW-1185">Reference proteome</keyword>
<sequence>MKAYLDTSVVVSLLTDEIATAQVYEWFRLHRDAQHCISEWAVTEFAAAISMKARIGQIQAVQRASVMARFAQLTAKNLPLIPVEADDFRSAAQLCAHPTVNLRAADALHLAICRRIGATLVTLDQPFAAAALETGTLTLVP</sequence>
<dbReference type="InterPro" id="IPR029060">
    <property type="entry name" value="PIN-like_dom_sf"/>
</dbReference>
<dbReference type="Proteomes" id="UP000515292">
    <property type="component" value="Chromosome"/>
</dbReference>
<dbReference type="CDD" id="cd09874">
    <property type="entry name" value="PIN_MT3492-like"/>
    <property type="match status" value="1"/>
</dbReference>